<feature type="region of interest" description="Disordered" evidence="1">
    <location>
        <begin position="12"/>
        <end position="42"/>
    </location>
</feature>
<sequence length="75" mass="8800">LYVLRRLRRRTQRAAKNKKRQDPDETESDQSYEAEDQDEEVDKAYSQAELENMMKKASRIAMDEVGLTSLASLYE</sequence>
<protein>
    <submittedName>
        <fullName evidence="2">DNAJ heat shock N-terminal domain-containing protein</fullName>
    </submittedName>
</protein>
<organism evidence="2">
    <name type="scientific">Soboliphyme baturini</name>
    <dbReference type="NCBI Taxonomy" id="241478"/>
    <lineage>
        <taxon>Eukaryota</taxon>
        <taxon>Metazoa</taxon>
        <taxon>Ecdysozoa</taxon>
        <taxon>Nematoda</taxon>
        <taxon>Enoplea</taxon>
        <taxon>Dorylaimia</taxon>
        <taxon>Dioctophymatida</taxon>
        <taxon>Dioctophymatoidea</taxon>
        <taxon>Soboliphymatidae</taxon>
        <taxon>Soboliphyme</taxon>
    </lineage>
</organism>
<dbReference type="AlphaFoldDB" id="A0A183J9B7"/>
<name>A0A183J9B7_9BILA</name>
<evidence type="ECO:0000313" key="2">
    <source>
        <dbReference type="WBParaSite" id="SBAD_0001287301-mRNA-1"/>
    </source>
</evidence>
<feature type="compositionally biased region" description="Acidic residues" evidence="1">
    <location>
        <begin position="24"/>
        <end position="41"/>
    </location>
</feature>
<evidence type="ECO:0000256" key="1">
    <source>
        <dbReference type="SAM" id="MobiDB-lite"/>
    </source>
</evidence>
<dbReference type="WBParaSite" id="SBAD_0001287301-mRNA-1">
    <property type="protein sequence ID" value="SBAD_0001287301-mRNA-1"/>
    <property type="gene ID" value="SBAD_0001287301"/>
</dbReference>
<reference evidence="2" key="1">
    <citation type="submission" date="2016-06" db="UniProtKB">
        <authorList>
            <consortium name="WormBaseParasite"/>
        </authorList>
    </citation>
    <scope>IDENTIFICATION</scope>
</reference>
<proteinExistence type="predicted"/>
<accession>A0A183J9B7</accession>